<evidence type="ECO:0000313" key="3">
    <source>
        <dbReference type="Proteomes" id="UP000002762"/>
    </source>
</evidence>
<gene>
    <name evidence="2" type="ORF">BBA_01740</name>
</gene>
<dbReference type="RefSeq" id="XP_008595059.1">
    <property type="nucleotide sequence ID" value="XM_008596837.1"/>
</dbReference>
<dbReference type="GeneID" id="19884752"/>
<dbReference type="InParanoid" id="J4WJ05"/>
<protein>
    <submittedName>
        <fullName evidence="2">Uncharacterized protein</fullName>
    </submittedName>
</protein>
<keyword evidence="1" id="KW-0732">Signal</keyword>
<reference evidence="2 3" key="1">
    <citation type="journal article" date="2012" name="Sci. Rep.">
        <title>Genomic perspectives on the evolution of fungal entomopathogenicity in Beauveria bassiana.</title>
        <authorList>
            <person name="Xiao G."/>
            <person name="Ying S.H."/>
            <person name="Zheng P."/>
            <person name="Wang Z.L."/>
            <person name="Zhang S."/>
            <person name="Xie X.Q."/>
            <person name="Shang Y."/>
            <person name="St Leger R.J."/>
            <person name="Zhao G.P."/>
            <person name="Wang C."/>
            <person name="Feng M.G."/>
        </authorList>
    </citation>
    <scope>NUCLEOTIDE SEQUENCE [LARGE SCALE GENOMIC DNA]</scope>
    <source>
        <strain evidence="2 3">ARSEF 2860</strain>
    </source>
</reference>
<name>J4WJ05_BEAB2</name>
<accession>J4WJ05</accession>
<evidence type="ECO:0000313" key="2">
    <source>
        <dbReference type="EMBL" id="EJP69775.1"/>
    </source>
</evidence>
<dbReference type="AlphaFoldDB" id="J4WJ05"/>
<feature type="chain" id="PRO_5003782419" evidence="1">
    <location>
        <begin position="21"/>
        <end position="97"/>
    </location>
</feature>
<dbReference type="EMBL" id="JH725152">
    <property type="protein sequence ID" value="EJP69775.1"/>
    <property type="molecule type" value="Genomic_DNA"/>
</dbReference>
<organism evidence="2 3">
    <name type="scientific">Beauveria bassiana (strain ARSEF 2860)</name>
    <name type="common">White muscardine disease fungus</name>
    <name type="synonym">Tritirachium shiotae</name>
    <dbReference type="NCBI Taxonomy" id="655819"/>
    <lineage>
        <taxon>Eukaryota</taxon>
        <taxon>Fungi</taxon>
        <taxon>Dikarya</taxon>
        <taxon>Ascomycota</taxon>
        <taxon>Pezizomycotina</taxon>
        <taxon>Sordariomycetes</taxon>
        <taxon>Hypocreomycetidae</taxon>
        <taxon>Hypocreales</taxon>
        <taxon>Cordycipitaceae</taxon>
        <taxon>Beauveria</taxon>
    </lineage>
</organism>
<dbReference type="Proteomes" id="UP000002762">
    <property type="component" value="Unassembled WGS sequence"/>
</dbReference>
<proteinExistence type="predicted"/>
<dbReference type="HOGENOM" id="CLU_2346369_0_0_1"/>
<feature type="signal peptide" evidence="1">
    <location>
        <begin position="1"/>
        <end position="20"/>
    </location>
</feature>
<keyword evidence="3" id="KW-1185">Reference proteome</keyword>
<sequence>MSKLSFYIATSIIFLISVAANDLICITSTAYNLTFQHIRCHPTYNEAAILQKRLCNLRPALLQQLLDDVSSRILIPLATRATRKTRAASKVNEVAAA</sequence>
<evidence type="ECO:0000256" key="1">
    <source>
        <dbReference type="SAM" id="SignalP"/>
    </source>
</evidence>